<reference evidence="4 5" key="1">
    <citation type="submission" date="2018-01" db="EMBL/GenBank/DDBJ databases">
        <title>Draft genome of the strawberry crown rot pathogen Phytophthora cactorum.</title>
        <authorList>
            <person name="Armitage A.D."/>
            <person name="Lysoe E."/>
            <person name="Nellist C.F."/>
            <person name="Harrison R.J."/>
            <person name="Brurberg M.B."/>
        </authorList>
    </citation>
    <scope>NUCLEOTIDE SEQUENCE [LARGE SCALE GENOMIC DNA]</scope>
    <source>
        <strain evidence="4 5">10300</strain>
    </source>
</reference>
<sequence length="476" mass="53518">MSDEHNPNAFDASLSFVEEYVAETFSSAEIPALASSPATFSSSTSRFSDATPSDFCEPVADPTAKLAETLAMVPLPIADQGNYAAYVGLKESQSTTKKRISAKPRKPQANPNRVRNELRFELAFLREKAAQLEQELSSLQQKLQAISTALAARERTPTVILVPHGDSTQEVEAWKGIAGRQRKRRESAQRENSQLRIIVEKQRKIAVDLTALLRKRVTECSHIKDPHAEGRRLSRVLDFHGDIGEFQGLFEHLDAAYNEVDTVLAANGLASMEVPTNDVHIREGVDSKYLEFFANKVVPFGRRETAEAAWDHFKGAEKHCGNGGIYEKAAKNLDQPYTILEDFTKELYSNNSRADMKAKQIVRRYIETEREIVVFVSRVSPIEIRHKAIEGMAYHLRGYVVTKPSPVSAPGHELTMLQFCSRISIDEQPGVIYDREHVRAVIRFLIGNTVGNIRCYQERIENSLVDRALQQHHFLS</sequence>
<evidence type="ECO:0000313" key="3">
    <source>
        <dbReference type="EMBL" id="KAG2897847.1"/>
    </source>
</evidence>
<keyword evidence="5" id="KW-1185">Reference proteome</keyword>
<name>A0A329RIZ1_9STRA</name>
<gene>
    <name evidence="4" type="ORF">PC110_g18924</name>
    <name evidence="2" type="ORF">PC113_g17843</name>
    <name evidence="3" type="ORF">PC115_g17032</name>
</gene>
<dbReference type="EMBL" id="MJFZ01000854">
    <property type="protein sequence ID" value="RAW24653.1"/>
    <property type="molecule type" value="Genomic_DNA"/>
</dbReference>
<dbReference type="PANTHER" id="PTHR35796:SF3">
    <property type="entry name" value="BHLH DOMAIN-CONTAINING PROTEIN"/>
    <property type="match status" value="1"/>
</dbReference>
<comment type="caution">
    <text evidence="4">The sequence shown here is derived from an EMBL/GenBank/DDBJ whole genome shotgun (WGS) entry which is preliminary data.</text>
</comment>
<dbReference type="OrthoDB" id="115890at2759"/>
<protein>
    <recommendedName>
        <fullName evidence="6">M96 mating-specific protein family</fullName>
    </recommendedName>
</protein>
<reference evidence="2" key="2">
    <citation type="submission" date="2018-10" db="EMBL/GenBank/DDBJ databases">
        <title>Effector identification in a new, highly contiguous assembly of the strawberry crown rot pathogen Phytophthora cactorum.</title>
        <authorList>
            <person name="Armitage A.D."/>
            <person name="Nellist C.F."/>
            <person name="Bates H."/>
            <person name="Vickerstaff R.J."/>
            <person name="Harrison R.J."/>
        </authorList>
    </citation>
    <scope>NUCLEOTIDE SEQUENCE</scope>
    <source>
        <strain evidence="2">15-7</strain>
        <strain evidence="3">4032</strain>
    </source>
</reference>
<evidence type="ECO:0000313" key="2">
    <source>
        <dbReference type="EMBL" id="KAG2847069.1"/>
    </source>
</evidence>
<keyword evidence="1" id="KW-0175">Coiled coil</keyword>
<dbReference type="Proteomes" id="UP000774804">
    <property type="component" value="Unassembled WGS sequence"/>
</dbReference>
<accession>A0A329RIZ1</accession>
<organism evidence="4 5">
    <name type="scientific">Phytophthora cactorum</name>
    <dbReference type="NCBI Taxonomy" id="29920"/>
    <lineage>
        <taxon>Eukaryota</taxon>
        <taxon>Sar</taxon>
        <taxon>Stramenopiles</taxon>
        <taxon>Oomycota</taxon>
        <taxon>Peronosporomycetes</taxon>
        <taxon>Peronosporales</taxon>
        <taxon>Peronosporaceae</taxon>
        <taxon>Phytophthora</taxon>
    </lineage>
</organism>
<proteinExistence type="predicted"/>
<dbReference type="EMBL" id="RCMI01000782">
    <property type="protein sequence ID" value="KAG2897847.1"/>
    <property type="molecule type" value="Genomic_DNA"/>
</dbReference>
<dbReference type="PANTHER" id="PTHR35796">
    <property type="entry name" value="HYPOTHETICAL CYTOSOLIC PROTEIN"/>
    <property type="match status" value="1"/>
</dbReference>
<evidence type="ECO:0000256" key="1">
    <source>
        <dbReference type="SAM" id="Coils"/>
    </source>
</evidence>
<evidence type="ECO:0000313" key="5">
    <source>
        <dbReference type="Proteomes" id="UP000251314"/>
    </source>
</evidence>
<evidence type="ECO:0000313" key="4">
    <source>
        <dbReference type="EMBL" id="RAW24653.1"/>
    </source>
</evidence>
<dbReference type="Proteomes" id="UP000251314">
    <property type="component" value="Unassembled WGS sequence"/>
</dbReference>
<evidence type="ECO:0008006" key="6">
    <source>
        <dbReference type="Google" id="ProtNLM"/>
    </source>
</evidence>
<dbReference type="EMBL" id="RCMG01000797">
    <property type="protein sequence ID" value="KAG2847069.1"/>
    <property type="molecule type" value="Genomic_DNA"/>
</dbReference>
<dbReference type="VEuPathDB" id="FungiDB:PC110_g18924"/>
<feature type="coiled-coil region" evidence="1">
    <location>
        <begin position="115"/>
        <end position="149"/>
    </location>
</feature>
<dbReference type="AlphaFoldDB" id="A0A329RIZ1"/>
<dbReference type="Proteomes" id="UP000735874">
    <property type="component" value="Unassembled WGS sequence"/>
</dbReference>